<dbReference type="Pfam" id="PF03061">
    <property type="entry name" value="4HBT"/>
    <property type="match status" value="2"/>
</dbReference>
<evidence type="ECO:0000256" key="3">
    <source>
        <dbReference type="PROSITE-ProRule" id="PRU01106"/>
    </source>
</evidence>
<organism evidence="5 6">
    <name type="scientific">Starkeya nomas</name>
    <dbReference type="NCBI Taxonomy" id="2666134"/>
    <lineage>
        <taxon>Bacteria</taxon>
        <taxon>Pseudomonadati</taxon>
        <taxon>Pseudomonadota</taxon>
        <taxon>Alphaproteobacteria</taxon>
        <taxon>Hyphomicrobiales</taxon>
        <taxon>Xanthobacteraceae</taxon>
        <taxon>Starkeya</taxon>
    </lineage>
</organism>
<dbReference type="GO" id="GO:0052816">
    <property type="term" value="F:long-chain fatty acyl-CoA hydrolase activity"/>
    <property type="evidence" value="ECO:0007669"/>
    <property type="project" value="TreeGrafter"/>
</dbReference>
<gene>
    <name evidence="5" type="ORF">STARVERO_01552</name>
</gene>
<evidence type="ECO:0000313" key="6">
    <source>
        <dbReference type="Proteomes" id="UP000433050"/>
    </source>
</evidence>
<keyword evidence="2 3" id="KW-0378">Hydrolase</keyword>
<feature type="domain" description="HotDog ACOT-type" evidence="4">
    <location>
        <begin position="131"/>
        <end position="243"/>
    </location>
</feature>
<evidence type="ECO:0000259" key="4">
    <source>
        <dbReference type="PROSITE" id="PS51770"/>
    </source>
</evidence>
<dbReference type="Proteomes" id="UP000433050">
    <property type="component" value="Unassembled WGS sequence"/>
</dbReference>
<dbReference type="InterPro" id="IPR040170">
    <property type="entry name" value="Cytosol_ACT"/>
</dbReference>
<dbReference type="CDD" id="cd03442">
    <property type="entry name" value="BFIT_BACH"/>
    <property type="match status" value="2"/>
</dbReference>
<dbReference type="PANTHER" id="PTHR11049">
    <property type="entry name" value="ACYL COENZYME A THIOESTER HYDROLASE"/>
    <property type="match status" value="1"/>
</dbReference>
<dbReference type="InterPro" id="IPR006683">
    <property type="entry name" value="Thioestr_dom"/>
</dbReference>
<keyword evidence="6" id="KW-1185">Reference proteome</keyword>
<dbReference type="AlphaFoldDB" id="A0A5S9NRC0"/>
<dbReference type="InterPro" id="IPR033120">
    <property type="entry name" value="HOTDOG_ACOT"/>
</dbReference>
<dbReference type="PANTHER" id="PTHR11049:SF24">
    <property type="entry name" value="CYTOSOLIC ACYL COENZYME A THIOESTER HYDROLASE"/>
    <property type="match status" value="1"/>
</dbReference>
<name>A0A5S9NRC0_9HYPH</name>
<evidence type="ECO:0000256" key="2">
    <source>
        <dbReference type="ARBA" id="ARBA00022801"/>
    </source>
</evidence>
<dbReference type="EMBL" id="CACSAS010000001">
    <property type="protein sequence ID" value="CAA0092973.1"/>
    <property type="molecule type" value="Genomic_DNA"/>
</dbReference>
<accession>A0A5S9NRC0</accession>
<sequence>MTGRASPGETRLVDIVFPGATNHHGTLFGGAALAHMDRVAFIAAARHARADFVTASCERIDFVAPARLGEIVELTGRVARVGRRSLSVEVELVSEAPLTGERRRCTRGTLDMVAVGTPAPMPPPPPPAPEEPGVLRMADLVMPEQTSHYGSLHGGSALATMGKAAFVVATRHARRAVVMASSRRVDFRHEITPGDVAEVEARLASTGRSSMTVAVRLWSESLATGERHLCGTGEFVMVAVDADHRPVAVAS</sequence>
<dbReference type="Gene3D" id="3.10.129.10">
    <property type="entry name" value="Hotdog Thioesterase"/>
    <property type="match status" value="2"/>
</dbReference>
<dbReference type="GO" id="GO:0006637">
    <property type="term" value="P:acyl-CoA metabolic process"/>
    <property type="evidence" value="ECO:0007669"/>
    <property type="project" value="TreeGrafter"/>
</dbReference>
<evidence type="ECO:0000256" key="1">
    <source>
        <dbReference type="ARBA" id="ARBA00010458"/>
    </source>
</evidence>
<dbReference type="InterPro" id="IPR029069">
    <property type="entry name" value="HotDog_dom_sf"/>
</dbReference>
<protein>
    <recommendedName>
        <fullName evidence="4">HotDog ACOT-type domain-containing protein</fullName>
    </recommendedName>
</protein>
<proteinExistence type="inferred from homology"/>
<comment type="similarity">
    <text evidence="1">Belongs to the acyl coenzyme A hydrolase family.</text>
</comment>
<evidence type="ECO:0000313" key="5">
    <source>
        <dbReference type="EMBL" id="CAA0092973.1"/>
    </source>
</evidence>
<reference evidence="5 6" key="1">
    <citation type="submission" date="2019-12" db="EMBL/GenBank/DDBJ databases">
        <authorList>
            <person name="Reyes-Prieto M."/>
        </authorList>
    </citation>
    <scope>NUCLEOTIDE SEQUENCE [LARGE SCALE GENOMIC DNA]</scope>
    <source>
        <strain evidence="5">HF14-78462</strain>
    </source>
</reference>
<dbReference type="GO" id="GO:0009062">
    <property type="term" value="P:fatty acid catabolic process"/>
    <property type="evidence" value="ECO:0007669"/>
    <property type="project" value="TreeGrafter"/>
</dbReference>
<dbReference type="GO" id="GO:0005829">
    <property type="term" value="C:cytosol"/>
    <property type="evidence" value="ECO:0007669"/>
    <property type="project" value="TreeGrafter"/>
</dbReference>
<feature type="domain" description="HotDog ACOT-type" evidence="4">
    <location>
        <begin position="6"/>
        <end position="118"/>
    </location>
</feature>
<dbReference type="SUPFAM" id="SSF54637">
    <property type="entry name" value="Thioesterase/thiol ester dehydrase-isomerase"/>
    <property type="match status" value="2"/>
</dbReference>
<dbReference type="PROSITE" id="PS51770">
    <property type="entry name" value="HOTDOG_ACOT"/>
    <property type="match status" value="2"/>
</dbReference>
<dbReference type="RefSeq" id="WP_159598450.1">
    <property type="nucleotide sequence ID" value="NZ_CACSAS010000001.1"/>
</dbReference>